<proteinExistence type="predicted"/>
<evidence type="ECO:0000313" key="2">
    <source>
        <dbReference type="Proteomes" id="UP001364617"/>
    </source>
</evidence>
<organism evidence="1 2">
    <name type="scientific">Phoxinus phoxinus</name>
    <name type="common">Eurasian minnow</name>
    <dbReference type="NCBI Taxonomy" id="58324"/>
    <lineage>
        <taxon>Eukaryota</taxon>
        <taxon>Metazoa</taxon>
        <taxon>Chordata</taxon>
        <taxon>Craniata</taxon>
        <taxon>Vertebrata</taxon>
        <taxon>Euteleostomi</taxon>
        <taxon>Actinopterygii</taxon>
        <taxon>Neopterygii</taxon>
        <taxon>Teleostei</taxon>
        <taxon>Ostariophysi</taxon>
        <taxon>Cypriniformes</taxon>
        <taxon>Leuciscidae</taxon>
        <taxon>Phoxininae</taxon>
        <taxon>Phoxinus</taxon>
    </lineage>
</organism>
<sequence>MREEQDEEYNQSLIADQAKELQKMNSEEFENRRRKAIDERRA</sequence>
<dbReference type="EMBL" id="JAYKXH010000001">
    <property type="protein sequence ID" value="KAK7175891.1"/>
    <property type="molecule type" value="Genomic_DNA"/>
</dbReference>
<dbReference type="Proteomes" id="UP001364617">
    <property type="component" value="Unassembled WGS sequence"/>
</dbReference>
<gene>
    <name evidence="1" type="ORF">R3I93_000222</name>
</gene>
<accession>A0AAN9DNM2</accession>
<name>A0AAN9DNM2_9TELE</name>
<comment type="caution">
    <text evidence="1">The sequence shown here is derived from an EMBL/GenBank/DDBJ whole genome shotgun (WGS) entry which is preliminary data.</text>
</comment>
<protein>
    <submittedName>
        <fullName evidence="1">Uncharacterized protein</fullName>
    </submittedName>
</protein>
<dbReference type="AlphaFoldDB" id="A0AAN9DNM2"/>
<evidence type="ECO:0000313" key="1">
    <source>
        <dbReference type="EMBL" id="KAK7175891.1"/>
    </source>
</evidence>
<reference evidence="1 2" key="1">
    <citation type="submission" date="2024-02" db="EMBL/GenBank/DDBJ databases">
        <title>Chromosome-level genome assembly of the Eurasian Minnow (Phoxinus phoxinus).</title>
        <authorList>
            <person name="Oriowo T.O."/>
            <person name="Martin S."/>
            <person name="Stange M."/>
            <person name="Chrysostomakis Y."/>
            <person name="Brown T."/>
            <person name="Winkler S."/>
            <person name="Kukowka S."/>
            <person name="Myers E.W."/>
            <person name="Bohne A."/>
        </authorList>
    </citation>
    <scope>NUCLEOTIDE SEQUENCE [LARGE SCALE GENOMIC DNA]</scope>
    <source>
        <strain evidence="1">ZFMK-TIS-60720</strain>
        <tissue evidence="1">Whole Organism</tissue>
    </source>
</reference>
<keyword evidence="2" id="KW-1185">Reference proteome</keyword>